<dbReference type="Proteomes" id="UP000474061">
    <property type="component" value="Unassembled WGS sequence"/>
</dbReference>
<feature type="compositionally biased region" description="Polar residues" evidence="1">
    <location>
        <begin position="52"/>
        <end position="68"/>
    </location>
</feature>
<organism evidence="2 3">
    <name type="scientific">Xylella fastidiosa subsp. multiplex</name>
    <dbReference type="NCBI Taxonomy" id="644357"/>
    <lineage>
        <taxon>Bacteria</taxon>
        <taxon>Pseudomonadati</taxon>
        <taxon>Pseudomonadota</taxon>
        <taxon>Gammaproteobacteria</taxon>
        <taxon>Lysobacterales</taxon>
        <taxon>Lysobacteraceae</taxon>
        <taxon>Xylella</taxon>
    </lineage>
</organism>
<sequence>MPLYNRWLSLLFHKTVRFSMQIKAMIKGLVRELPSGSMRELTEAELDLIVGGSSQKQFDQHTQPNKNPNHLDDQR</sequence>
<evidence type="ECO:0000256" key="1">
    <source>
        <dbReference type="SAM" id="MobiDB-lite"/>
    </source>
</evidence>
<proteinExistence type="predicted"/>
<feature type="region of interest" description="Disordered" evidence="1">
    <location>
        <begin position="52"/>
        <end position="75"/>
    </location>
</feature>
<accession>A0A9Q4QS47</accession>
<name>A0A9Q4QS47_XYLFS</name>
<dbReference type="EMBL" id="VDCJ01000330">
    <property type="protein sequence ID" value="MRU23112.1"/>
    <property type="molecule type" value="Genomic_DNA"/>
</dbReference>
<gene>
    <name evidence="2" type="ORF">FG476_03140</name>
</gene>
<dbReference type="AlphaFoldDB" id="A0A9Q4QS47"/>
<protein>
    <submittedName>
        <fullName evidence="2">Uncharacterized protein</fullName>
    </submittedName>
</protein>
<reference evidence="2" key="2">
    <citation type="journal article" date="2020" name="Appl. Environ. Microbiol.">
        <title>Multiple intercontinental introductions associated with the emergence of a plant pathogen in Europe.</title>
        <authorList>
            <person name="Landa B.B."/>
            <person name="Castillo A.I."/>
            <person name="Giampetruzzi A."/>
            <person name="Kahn A."/>
            <person name="Roman-Ecija M."/>
            <person name="Velasco-Amo M.P."/>
            <person name="Navas-Cortes J.A."/>
            <person name="Marco-Noales E."/>
            <person name="Barbe S."/>
            <person name="Moralejo E."/>
            <person name="Coletta-Filho H.D."/>
            <person name="Saldarelli P."/>
            <person name="Saponari M."/>
            <person name="Almeida R.P.P."/>
        </authorList>
    </citation>
    <scope>NUCLEOTIDE SEQUENCE</scope>
    <source>
        <strain evidence="2">XYL1981</strain>
    </source>
</reference>
<evidence type="ECO:0000313" key="2">
    <source>
        <dbReference type="EMBL" id="MRU23112.1"/>
    </source>
</evidence>
<evidence type="ECO:0000313" key="3">
    <source>
        <dbReference type="Proteomes" id="UP000474061"/>
    </source>
</evidence>
<comment type="caution">
    <text evidence="2">The sequence shown here is derived from an EMBL/GenBank/DDBJ whole genome shotgun (WGS) entry which is preliminary data.</text>
</comment>
<reference evidence="2" key="1">
    <citation type="submission" date="2019-05" db="EMBL/GenBank/DDBJ databases">
        <authorList>
            <person name="Castillo A."/>
            <person name="Giampetruzzi A."/>
            <person name="Landa B."/>
            <person name="Saponari M."/>
            <person name="Almeida R.P.P."/>
            <person name="Moralejo E."/>
            <person name="Marco-Noales E."/>
            <person name="Velasco-Amo M.P."/>
            <person name="Roman-Ecija M."/>
            <person name="Navarro I."/>
            <person name="Monterde A."/>
            <person name="Barbe S."/>
        </authorList>
    </citation>
    <scope>NUCLEOTIDE SEQUENCE</scope>
    <source>
        <strain evidence="2">XYL1981</strain>
    </source>
</reference>